<dbReference type="InterPro" id="IPR019149">
    <property type="entry name" value="ABHD18"/>
</dbReference>
<sequence length="688" mass="73731">MEVLKPLLGSSFRSQPAINALLQHFLGYAGKPLDLLYSRIGGLNGRFFPDGWGNLGIVNLKEDIDLIKQGAWASEGIKVEWKLLQQGCWEGVPYKLYEGSYRTPCVNRIYDALPAESRRGRVQLLMPAAGLGATQLQRGIQPLFSGRHTPAAVLHLAATGDHGFSRRLRLAAPLLQQGVCQLVHESPYYGARRPPQQRGSKLCAVSDLLALGWATIYESLCLLGWLEAEGVTQRGICGLSMGGVHASMTAGLYPRPLAITPLLTPRSAAVAYCDGALAPLMAWRALLQERDVADNEVGGGGGMCAGVSVCCDWLAGGRGAAWHAVLRRLVAWQAPRADEVCDGAPLMAWRALLQERDVADNEVEHVVAAAARPVSLLHRARYVRLQQLEQQLEMVEGSRELWQQQQQQQFSAEHQREEAKSVEAVAAVQQAAALAAVTEAAAAEQFMADNQQQQQQQQQQQMSWSGSAGCAAAGLQEAMAALAGTAATAAAAPSADLSSHQHGQLDRASHHSSSSSSPTSSRPIDDNCRLNTASQQQQQNHASQDLDSWRRQTWRKQPASSATGLEAAAAAAATAAAADPSGLLAALGADAPPADTFRRLRHVLETYTDVTRYPTPVRPDAAVLVAARHDGYVDMASVQALQAHWPGSELRLVDGGHVSAFLLHQEAFRAALRDSLARLEAGAPPAGA</sequence>
<keyword evidence="3" id="KW-1185">Reference proteome</keyword>
<dbReference type="EMBL" id="FNXT01000954">
    <property type="protein sequence ID" value="SZX69782.1"/>
    <property type="molecule type" value="Genomic_DNA"/>
</dbReference>
<dbReference type="Proteomes" id="UP000256970">
    <property type="component" value="Unassembled WGS sequence"/>
</dbReference>
<dbReference type="SUPFAM" id="SSF53474">
    <property type="entry name" value="alpha/beta-Hydrolases"/>
    <property type="match status" value="1"/>
</dbReference>
<name>A0A383VY85_TETOB</name>
<gene>
    <name evidence="2" type="ORF">BQ4739_LOCUS10056</name>
</gene>
<dbReference type="Pfam" id="PF09752">
    <property type="entry name" value="ABHD18"/>
    <property type="match status" value="1"/>
</dbReference>
<accession>A0A383VY85</accession>
<evidence type="ECO:0000256" key="1">
    <source>
        <dbReference type="SAM" id="MobiDB-lite"/>
    </source>
</evidence>
<dbReference type="PANTHER" id="PTHR13617:SF14">
    <property type="entry name" value="PROTEIN ABHD18"/>
    <property type="match status" value="1"/>
</dbReference>
<protein>
    <submittedName>
        <fullName evidence="2">Uncharacterized protein</fullName>
    </submittedName>
</protein>
<feature type="compositionally biased region" description="Low complexity" evidence="1">
    <location>
        <begin position="511"/>
        <end position="521"/>
    </location>
</feature>
<evidence type="ECO:0000313" key="2">
    <source>
        <dbReference type="EMBL" id="SZX69782.1"/>
    </source>
</evidence>
<dbReference type="PANTHER" id="PTHR13617">
    <property type="entry name" value="PROTEIN ABHD18"/>
    <property type="match status" value="1"/>
</dbReference>
<dbReference type="AlphaFoldDB" id="A0A383VY85"/>
<evidence type="ECO:0000313" key="3">
    <source>
        <dbReference type="Proteomes" id="UP000256970"/>
    </source>
</evidence>
<reference evidence="2 3" key="1">
    <citation type="submission" date="2016-10" db="EMBL/GenBank/DDBJ databases">
        <authorList>
            <person name="Cai Z."/>
        </authorList>
    </citation>
    <scope>NUCLEOTIDE SEQUENCE [LARGE SCALE GENOMIC DNA]</scope>
</reference>
<feature type="region of interest" description="Disordered" evidence="1">
    <location>
        <begin position="493"/>
        <end position="561"/>
    </location>
</feature>
<dbReference type="InterPro" id="IPR029058">
    <property type="entry name" value="AB_hydrolase_fold"/>
</dbReference>
<organism evidence="2 3">
    <name type="scientific">Tetradesmus obliquus</name>
    <name type="common">Green alga</name>
    <name type="synonym">Acutodesmus obliquus</name>
    <dbReference type="NCBI Taxonomy" id="3088"/>
    <lineage>
        <taxon>Eukaryota</taxon>
        <taxon>Viridiplantae</taxon>
        <taxon>Chlorophyta</taxon>
        <taxon>core chlorophytes</taxon>
        <taxon>Chlorophyceae</taxon>
        <taxon>CS clade</taxon>
        <taxon>Sphaeropleales</taxon>
        <taxon>Scenedesmaceae</taxon>
        <taxon>Tetradesmus</taxon>
    </lineage>
</organism>
<proteinExistence type="predicted"/>
<dbReference type="Gene3D" id="3.40.50.1820">
    <property type="entry name" value="alpha/beta hydrolase"/>
    <property type="match status" value="2"/>
</dbReference>
<feature type="compositionally biased region" description="Polar residues" evidence="1">
    <location>
        <begin position="529"/>
        <end position="546"/>
    </location>
</feature>